<comment type="similarity">
    <text evidence="2">Belongs to the pseudouridine synthase RluA family.</text>
</comment>
<evidence type="ECO:0000313" key="7">
    <source>
        <dbReference type="Proteomes" id="UP000095706"/>
    </source>
</evidence>
<feature type="domain" description="Pseudouridine synthase RsuA/RluA-like" evidence="5">
    <location>
        <begin position="101"/>
        <end position="266"/>
    </location>
</feature>
<evidence type="ECO:0000256" key="4">
    <source>
        <dbReference type="ARBA" id="ARBA00033164"/>
    </source>
</evidence>
<name>A0A174GKY1_9FIRM</name>
<reference evidence="6 7" key="1">
    <citation type="submission" date="2015-09" db="EMBL/GenBank/DDBJ databases">
        <authorList>
            <consortium name="Pathogen Informatics"/>
        </authorList>
    </citation>
    <scope>NUCLEOTIDE SEQUENCE [LARGE SCALE GENOMIC DNA]</scope>
    <source>
        <strain evidence="6 7">2789STDY5608849</strain>
    </source>
</reference>
<dbReference type="GO" id="GO:0000455">
    <property type="term" value="P:enzyme-directed rRNA pseudouridine synthesis"/>
    <property type="evidence" value="ECO:0007669"/>
    <property type="project" value="TreeGrafter"/>
</dbReference>
<dbReference type="RefSeq" id="WP_055228145.1">
    <property type="nucleotide sequence ID" value="NZ_CYYV01000011.1"/>
</dbReference>
<comment type="catalytic activity">
    <reaction evidence="1">
        <text>a uridine in RNA = a pseudouridine in RNA</text>
        <dbReference type="Rhea" id="RHEA:48348"/>
        <dbReference type="Rhea" id="RHEA-COMP:12068"/>
        <dbReference type="Rhea" id="RHEA-COMP:12069"/>
        <dbReference type="ChEBI" id="CHEBI:65314"/>
        <dbReference type="ChEBI" id="CHEBI:65315"/>
    </reaction>
</comment>
<evidence type="ECO:0000256" key="3">
    <source>
        <dbReference type="ARBA" id="ARBA00031870"/>
    </source>
</evidence>
<dbReference type="InterPro" id="IPR050188">
    <property type="entry name" value="RluA_PseudoU_synthase"/>
</dbReference>
<evidence type="ECO:0000256" key="2">
    <source>
        <dbReference type="ARBA" id="ARBA00010876"/>
    </source>
</evidence>
<dbReference type="AlphaFoldDB" id="A0A174GKY1"/>
<evidence type="ECO:0000259" key="5">
    <source>
        <dbReference type="Pfam" id="PF00849"/>
    </source>
</evidence>
<keyword evidence="6" id="KW-0413">Isomerase</keyword>
<dbReference type="PANTHER" id="PTHR21600:SF44">
    <property type="entry name" value="RIBOSOMAL LARGE SUBUNIT PSEUDOURIDINE SYNTHASE D"/>
    <property type="match status" value="1"/>
</dbReference>
<protein>
    <recommendedName>
        <fullName evidence="3">RNA pseudouridylate synthase</fullName>
    </recommendedName>
    <alternativeName>
        <fullName evidence="4">RNA-uridine isomerase</fullName>
    </alternativeName>
</protein>
<dbReference type="GO" id="GO:0009982">
    <property type="term" value="F:pseudouridine synthase activity"/>
    <property type="evidence" value="ECO:0007669"/>
    <property type="project" value="InterPro"/>
</dbReference>
<dbReference type="EMBL" id="CYYV01000011">
    <property type="protein sequence ID" value="CUO61105.1"/>
    <property type="molecule type" value="Genomic_DNA"/>
</dbReference>
<dbReference type="InterPro" id="IPR020103">
    <property type="entry name" value="PsdUridine_synth_cat_dom_sf"/>
</dbReference>
<proteinExistence type="inferred from homology"/>
<dbReference type="SUPFAM" id="SSF55120">
    <property type="entry name" value="Pseudouridine synthase"/>
    <property type="match status" value="1"/>
</dbReference>
<dbReference type="InterPro" id="IPR006145">
    <property type="entry name" value="PsdUridine_synth_RsuA/RluA"/>
</dbReference>
<dbReference type="Pfam" id="PF00849">
    <property type="entry name" value="PseudoU_synth_2"/>
    <property type="match status" value="1"/>
</dbReference>
<evidence type="ECO:0000256" key="1">
    <source>
        <dbReference type="ARBA" id="ARBA00000073"/>
    </source>
</evidence>
<dbReference type="GO" id="GO:0140098">
    <property type="term" value="F:catalytic activity, acting on RNA"/>
    <property type="evidence" value="ECO:0007669"/>
    <property type="project" value="UniProtKB-ARBA"/>
</dbReference>
<accession>A0A174GKY1</accession>
<organism evidence="6 7">
    <name type="scientific">Fusicatenibacter saccharivorans</name>
    <dbReference type="NCBI Taxonomy" id="1150298"/>
    <lineage>
        <taxon>Bacteria</taxon>
        <taxon>Bacillati</taxon>
        <taxon>Bacillota</taxon>
        <taxon>Clostridia</taxon>
        <taxon>Lachnospirales</taxon>
        <taxon>Lachnospiraceae</taxon>
        <taxon>Fusicatenibacter</taxon>
    </lineage>
</organism>
<dbReference type="Gene3D" id="3.30.2350.10">
    <property type="entry name" value="Pseudouridine synthase"/>
    <property type="match status" value="1"/>
</dbReference>
<dbReference type="PANTHER" id="PTHR21600">
    <property type="entry name" value="MITOCHONDRIAL RNA PSEUDOURIDINE SYNTHASE"/>
    <property type="match status" value="1"/>
</dbReference>
<sequence>MPQFDYQQLCHFVLPEQGGLSVETILKRFLHLTPREIRHAKYIPDGIQKNGVSCRTNAVVQTGDTITFRYAQKCPHLSEDQVLPVSGDSAGVRILYEDSDLCVADKPSGMVCHASHGHYSDSLTHAAASLLKTPTAPSELRCIGRLDKDTSGLVLFAKNQLAAARLSRQRESGALKKEYLALVHHPFSEETQKETIRLSMEQIPGDDPDSFDPSGKRITKMRICKEGNGLWATTHYEAVLQDPFWAVVCCRLETGRTHQIRLHMASIGHPLFGDPLYGVRDGGTRAALHDWKLHFLQPMTGEPIDLENIRTHMFD</sequence>
<evidence type="ECO:0000313" key="6">
    <source>
        <dbReference type="EMBL" id="CUO61105.1"/>
    </source>
</evidence>
<dbReference type="Proteomes" id="UP000095706">
    <property type="component" value="Unassembled WGS sequence"/>
</dbReference>
<gene>
    <name evidence="6" type="primary">rluD_3</name>
    <name evidence="6" type="ORF">ERS852406_02381</name>
</gene>
<dbReference type="CDD" id="cd02869">
    <property type="entry name" value="PseudoU_synth_RluA_like"/>
    <property type="match status" value="1"/>
</dbReference>
<dbReference type="GO" id="GO:0003723">
    <property type="term" value="F:RNA binding"/>
    <property type="evidence" value="ECO:0007669"/>
    <property type="project" value="InterPro"/>
</dbReference>